<dbReference type="SUPFAM" id="SSF81296">
    <property type="entry name" value="E set domains"/>
    <property type="match status" value="1"/>
</dbReference>
<keyword evidence="3" id="KW-0963">Cytoplasm</keyword>
<protein>
    <submittedName>
        <fullName evidence="4">Uncharacterized protein</fullName>
    </submittedName>
</protein>
<evidence type="ECO:0000313" key="4">
    <source>
        <dbReference type="EMBL" id="GAB1225979.1"/>
    </source>
</evidence>
<dbReference type="InterPro" id="IPR024792">
    <property type="entry name" value="RhoGDI_dom_sf"/>
</dbReference>
<comment type="subcellular location">
    <subcellularLocation>
        <location evidence="1">Cytoplasm</location>
    </subcellularLocation>
</comment>
<reference evidence="4 5" key="1">
    <citation type="journal article" date="2019" name="PLoS Negl. Trop. Dis.">
        <title>Whole genome sequencing of Entamoeba nuttalli reveals mammalian host-related molecular signatures and a novel octapeptide-repeat surface protein.</title>
        <authorList>
            <person name="Tanaka M."/>
            <person name="Makiuchi T."/>
            <person name="Komiyama T."/>
            <person name="Shiina T."/>
            <person name="Osaki K."/>
            <person name="Tachibana H."/>
        </authorList>
    </citation>
    <scope>NUCLEOTIDE SEQUENCE [LARGE SCALE GENOMIC DNA]</scope>
    <source>
        <strain evidence="4 5">P19-061405</strain>
    </source>
</reference>
<accession>A0ABQ0DT07</accession>
<keyword evidence="5" id="KW-1185">Reference proteome</keyword>
<dbReference type="Gene3D" id="2.70.50.30">
    <property type="entry name" value="Coagulation Factor XIII, subunit A, domain 1"/>
    <property type="match status" value="1"/>
</dbReference>
<gene>
    <name evidence="4" type="ORF">ENUP19_0271G0015</name>
</gene>
<evidence type="ECO:0000256" key="2">
    <source>
        <dbReference type="ARBA" id="ARBA00009758"/>
    </source>
</evidence>
<name>A0ABQ0DT07_9EUKA</name>
<dbReference type="EMBL" id="BAAFRS010000271">
    <property type="protein sequence ID" value="GAB1225979.1"/>
    <property type="molecule type" value="Genomic_DNA"/>
</dbReference>
<comment type="similarity">
    <text evidence="2">Belongs to the Rho GDI family.</text>
</comment>
<sequence length="114" mass="12732">MSAADIVKNEKDPSLVAYLKSLGIDPDYVPPKDDPRRVVISEFAVLFKEHDPDMEKAKKTQLLLKKELNSKCVYIPCPTSPVLGLRILNTVSKLGKQVASDEEMLGSYPPKNEF</sequence>
<comment type="caution">
    <text evidence="4">The sequence shown here is derived from an EMBL/GenBank/DDBJ whole genome shotgun (WGS) entry which is preliminary data.</text>
</comment>
<organism evidence="4 5">
    <name type="scientific">Entamoeba nuttalli</name>
    <dbReference type="NCBI Taxonomy" id="412467"/>
    <lineage>
        <taxon>Eukaryota</taxon>
        <taxon>Amoebozoa</taxon>
        <taxon>Evosea</taxon>
        <taxon>Archamoebae</taxon>
        <taxon>Mastigamoebida</taxon>
        <taxon>Entamoebidae</taxon>
        <taxon>Entamoeba</taxon>
    </lineage>
</organism>
<dbReference type="Proteomes" id="UP001628156">
    <property type="component" value="Unassembled WGS sequence"/>
</dbReference>
<dbReference type="InterPro" id="IPR014756">
    <property type="entry name" value="Ig_E-set"/>
</dbReference>
<evidence type="ECO:0000256" key="3">
    <source>
        <dbReference type="ARBA" id="ARBA00022490"/>
    </source>
</evidence>
<evidence type="ECO:0000256" key="1">
    <source>
        <dbReference type="ARBA" id="ARBA00004496"/>
    </source>
</evidence>
<evidence type="ECO:0000313" key="5">
    <source>
        <dbReference type="Proteomes" id="UP001628156"/>
    </source>
</evidence>
<proteinExistence type="inferred from homology"/>